<evidence type="ECO:0000256" key="1">
    <source>
        <dbReference type="ARBA" id="ARBA00022679"/>
    </source>
</evidence>
<dbReference type="STRING" id="883112.HMPREF9707_00972"/>
<evidence type="ECO:0000259" key="2">
    <source>
        <dbReference type="PROSITE" id="PS51099"/>
    </source>
</evidence>
<dbReference type="eggNOG" id="COG3414">
    <property type="taxonomic scope" value="Bacteria"/>
</dbReference>
<dbReference type="Pfam" id="PF02302">
    <property type="entry name" value="PTS_IIB"/>
    <property type="match status" value="1"/>
</dbReference>
<keyword evidence="4" id="KW-1185">Reference proteome</keyword>
<evidence type="ECO:0000313" key="4">
    <source>
        <dbReference type="Proteomes" id="UP000005147"/>
    </source>
</evidence>
<dbReference type="CDD" id="cd05566">
    <property type="entry name" value="PTS_IIB_galactitol"/>
    <property type="match status" value="1"/>
</dbReference>
<dbReference type="AlphaFoldDB" id="K1LGN0"/>
<keyword evidence="1" id="KW-0808">Transferase</keyword>
<comment type="caution">
    <text evidence="3">The sequence shown here is derived from an EMBL/GenBank/DDBJ whole genome shotgun (WGS) entry which is preliminary data.</text>
</comment>
<dbReference type="RefSeq" id="WP_006701619.1">
    <property type="nucleotide sequence ID" value="NZ_JH932301.1"/>
</dbReference>
<sequence length="94" mass="10242">MKKLLVMCGSGIATSTVVMNKVKDWLKAEGLDKEVSLFQSKVAEEANRLDDYDVVISTTAVPDNLKDKVIMAVPLLTGIGADKVFEEIKAELSK</sequence>
<gene>
    <name evidence="3" type="ORF">HMPREF9707_00972</name>
</gene>
<proteinExistence type="predicted"/>
<dbReference type="Gene3D" id="3.40.50.2300">
    <property type="match status" value="1"/>
</dbReference>
<organism evidence="3 4">
    <name type="scientific">Falseniella ignava CCUG 37419</name>
    <dbReference type="NCBI Taxonomy" id="883112"/>
    <lineage>
        <taxon>Bacteria</taxon>
        <taxon>Bacillati</taxon>
        <taxon>Bacillota</taxon>
        <taxon>Bacilli</taxon>
        <taxon>Lactobacillales</taxon>
        <taxon>Aerococcaceae</taxon>
        <taxon>Falseniella</taxon>
    </lineage>
</organism>
<dbReference type="GO" id="GO:0009401">
    <property type="term" value="P:phosphoenolpyruvate-dependent sugar phosphotransferase system"/>
    <property type="evidence" value="ECO:0007669"/>
    <property type="project" value="InterPro"/>
</dbReference>
<dbReference type="InterPro" id="IPR036095">
    <property type="entry name" value="PTS_EIIB-like_sf"/>
</dbReference>
<feature type="domain" description="PTS EIIB type-2" evidence="2">
    <location>
        <begin position="2"/>
        <end position="94"/>
    </location>
</feature>
<dbReference type="PATRIC" id="fig|883112.3.peg.969"/>
<evidence type="ECO:0000313" key="3">
    <source>
        <dbReference type="EMBL" id="EKB55785.1"/>
    </source>
</evidence>
<dbReference type="EMBL" id="AGZE01000026">
    <property type="protein sequence ID" value="EKB55785.1"/>
    <property type="molecule type" value="Genomic_DNA"/>
</dbReference>
<dbReference type="GO" id="GO:0008982">
    <property type="term" value="F:protein-N(PI)-phosphohistidine-sugar phosphotransferase activity"/>
    <property type="evidence" value="ECO:0007669"/>
    <property type="project" value="InterPro"/>
</dbReference>
<dbReference type="Proteomes" id="UP000005147">
    <property type="component" value="Unassembled WGS sequence"/>
</dbReference>
<dbReference type="PROSITE" id="PS51099">
    <property type="entry name" value="PTS_EIIB_TYPE_2"/>
    <property type="match status" value="1"/>
</dbReference>
<dbReference type="InterPro" id="IPR003501">
    <property type="entry name" value="PTS_EIIB_2/3"/>
</dbReference>
<name>K1LGN0_9LACT</name>
<dbReference type="InterPro" id="IPR013011">
    <property type="entry name" value="PTS_EIIB_2"/>
</dbReference>
<accession>K1LGN0</accession>
<dbReference type="HOGENOM" id="CLU_159248_3_1_9"/>
<reference evidence="3 4" key="1">
    <citation type="submission" date="2012-07" db="EMBL/GenBank/DDBJ databases">
        <title>The Genome Sequence of Facklamia ignava CCUG 37419.</title>
        <authorList>
            <consortium name="The Broad Institute Genome Sequencing Platform"/>
            <person name="Earl A."/>
            <person name="Ward D."/>
            <person name="Feldgarden M."/>
            <person name="Gevers D."/>
            <person name="Huys G."/>
            <person name="Walker B."/>
            <person name="Young S.K."/>
            <person name="Zeng Q."/>
            <person name="Gargeya S."/>
            <person name="Fitzgerald M."/>
            <person name="Haas B."/>
            <person name="Abouelleil A."/>
            <person name="Alvarado L."/>
            <person name="Arachchi H.M."/>
            <person name="Berlin A.M."/>
            <person name="Chapman S.B."/>
            <person name="Goldberg J."/>
            <person name="Griggs A."/>
            <person name="Gujja S."/>
            <person name="Hansen M."/>
            <person name="Howarth C."/>
            <person name="Imamovic A."/>
            <person name="Larimer J."/>
            <person name="McCowen C."/>
            <person name="Montmayeur A."/>
            <person name="Murphy C."/>
            <person name="Neiman D."/>
            <person name="Pearson M."/>
            <person name="Priest M."/>
            <person name="Roberts A."/>
            <person name="Saif S."/>
            <person name="Shea T."/>
            <person name="Sisk P."/>
            <person name="Sykes S."/>
            <person name="Wortman J."/>
            <person name="Nusbaum C."/>
            <person name="Birren B."/>
        </authorList>
    </citation>
    <scope>NUCLEOTIDE SEQUENCE [LARGE SCALE GENOMIC DNA]</scope>
    <source>
        <strain evidence="3 4">CCUG 37419</strain>
    </source>
</reference>
<dbReference type="SUPFAM" id="SSF52794">
    <property type="entry name" value="PTS system IIB component-like"/>
    <property type="match status" value="1"/>
</dbReference>
<protein>
    <recommendedName>
        <fullName evidence="2">PTS EIIB type-2 domain-containing protein</fullName>
    </recommendedName>
</protein>